<evidence type="ECO:0000259" key="1">
    <source>
        <dbReference type="Pfam" id="PF01398"/>
    </source>
</evidence>
<feature type="domain" description="JAB1/MPN/MOV34 metalloenzyme" evidence="1">
    <location>
        <begin position="298"/>
        <end position="352"/>
    </location>
</feature>
<dbReference type="InterPro" id="IPR029058">
    <property type="entry name" value="AB_hydrolase_fold"/>
</dbReference>
<dbReference type="InterPro" id="IPR000555">
    <property type="entry name" value="JAMM/MPN+_dom"/>
</dbReference>
<reference evidence="2 3" key="1">
    <citation type="submission" date="2014-06" db="EMBL/GenBank/DDBJ databases">
        <authorList>
            <consortium name="DOE Joint Genome Institute"/>
            <person name="Kuo A."/>
            <person name="Kohler A."/>
            <person name="Nagy L.G."/>
            <person name="Floudas D."/>
            <person name="Copeland A."/>
            <person name="Barry K.W."/>
            <person name="Cichocki N."/>
            <person name="Veneault-Fourrey C."/>
            <person name="LaButti K."/>
            <person name="Lindquist E.A."/>
            <person name="Lipzen A."/>
            <person name="Lundell T."/>
            <person name="Morin E."/>
            <person name="Murat C."/>
            <person name="Sun H."/>
            <person name="Tunlid A."/>
            <person name="Henrissat B."/>
            <person name="Grigoriev I.V."/>
            <person name="Hibbett D.S."/>
            <person name="Martin F."/>
            <person name="Nordberg H.P."/>
            <person name="Cantor M.N."/>
            <person name="Hua S.X."/>
        </authorList>
    </citation>
    <scope>NUCLEOTIDE SEQUENCE [LARGE SCALE GENOMIC DNA]</scope>
    <source>
        <strain evidence="2 3">ATCC 200175</strain>
    </source>
</reference>
<dbReference type="EMBL" id="KN819429">
    <property type="protein sequence ID" value="KIJ09864.1"/>
    <property type="molecule type" value="Genomic_DNA"/>
</dbReference>
<dbReference type="Proteomes" id="UP000053647">
    <property type="component" value="Unassembled WGS sequence"/>
</dbReference>
<dbReference type="Pfam" id="PF01398">
    <property type="entry name" value="JAB"/>
    <property type="match status" value="1"/>
</dbReference>
<protein>
    <recommendedName>
        <fullName evidence="1">JAB1/MPN/MOV34 metalloenzyme domain-containing protein</fullName>
    </recommendedName>
</protein>
<proteinExistence type="predicted"/>
<evidence type="ECO:0000313" key="3">
    <source>
        <dbReference type="Proteomes" id="UP000053647"/>
    </source>
</evidence>
<dbReference type="Gene3D" id="3.40.50.1820">
    <property type="entry name" value="alpha/beta hydrolase"/>
    <property type="match status" value="1"/>
</dbReference>
<sequence>MSRSQGEVCQLRFLPATPMLTMSPPCPALRECVLLASELGHLPPPMLTMTPLAVRSSSSQIHSCHIHADYYAVVSHSQTFVRDIRFLAATPMLSTMLPWSAPREKCVISALRPACTDHDATVTPSQLILALSTALPTFAADAMRWLMGNGKGLWAKWDKYSLDLFVEYVFEDVSSSDGSYTTPSLRKDEESSPYTCLAHTIEPPQFVCRTECHDGKQGVHVLWAEVEEFMCVHSPDILDAAEHRITTQHTIKGAGYLVPQETPDGLADRLNEVLGVTGRVTNRAFAKAAKGAGHQEMDHHARSASRNSSKQVVGVLLGQDNGKTVHVADSFGIPFEEDEKDSKTWFLEHNYVDV</sequence>
<organism evidence="2 3">
    <name type="scientific">Paxillus involutus ATCC 200175</name>
    <dbReference type="NCBI Taxonomy" id="664439"/>
    <lineage>
        <taxon>Eukaryota</taxon>
        <taxon>Fungi</taxon>
        <taxon>Dikarya</taxon>
        <taxon>Basidiomycota</taxon>
        <taxon>Agaricomycotina</taxon>
        <taxon>Agaricomycetes</taxon>
        <taxon>Agaricomycetidae</taxon>
        <taxon>Boletales</taxon>
        <taxon>Paxilineae</taxon>
        <taxon>Paxillaceae</taxon>
        <taxon>Paxillus</taxon>
    </lineage>
</organism>
<dbReference type="GO" id="GO:0008237">
    <property type="term" value="F:metallopeptidase activity"/>
    <property type="evidence" value="ECO:0007669"/>
    <property type="project" value="InterPro"/>
</dbReference>
<keyword evidence="3" id="KW-1185">Reference proteome</keyword>
<accession>A0A0C9SQS8</accession>
<dbReference type="AlphaFoldDB" id="A0A0C9SQS8"/>
<evidence type="ECO:0000313" key="2">
    <source>
        <dbReference type="EMBL" id="KIJ09864.1"/>
    </source>
</evidence>
<dbReference type="Gene3D" id="3.40.140.10">
    <property type="entry name" value="Cytidine Deaminase, domain 2"/>
    <property type="match status" value="1"/>
</dbReference>
<name>A0A0C9SQS8_PAXIN</name>
<gene>
    <name evidence="2" type="ORF">PAXINDRAFT_102161</name>
</gene>
<dbReference type="HOGENOM" id="CLU_783250_0_0_1"/>
<reference evidence="3" key="2">
    <citation type="submission" date="2015-01" db="EMBL/GenBank/DDBJ databases">
        <title>Evolutionary Origins and Diversification of the Mycorrhizal Mutualists.</title>
        <authorList>
            <consortium name="DOE Joint Genome Institute"/>
            <consortium name="Mycorrhizal Genomics Consortium"/>
            <person name="Kohler A."/>
            <person name="Kuo A."/>
            <person name="Nagy L.G."/>
            <person name="Floudas D."/>
            <person name="Copeland A."/>
            <person name="Barry K.W."/>
            <person name="Cichocki N."/>
            <person name="Veneault-Fourrey C."/>
            <person name="LaButti K."/>
            <person name="Lindquist E.A."/>
            <person name="Lipzen A."/>
            <person name="Lundell T."/>
            <person name="Morin E."/>
            <person name="Murat C."/>
            <person name="Riley R."/>
            <person name="Ohm R."/>
            <person name="Sun H."/>
            <person name="Tunlid A."/>
            <person name="Henrissat B."/>
            <person name="Grigoriev I.V."/>
            <person name="Hibbett D.S."/>
            <person name="Martin F."/>
        </authorList>
    </citation>
    <scope>NUCLEOTIDE SEQUENCE [LARGE SCALE GENOMIC DNA]</scope>
    <source>
        <strain evidence="3">ATCC 200175</strain>
    </source>
</reference>
<dbReference type="OrthoDB" id="94039at2759"/>